<evidence type="ECO:0000313" key="3">
    <source>
        <dbReference type="Proteomes" id="UP000193247"/>
    </source>
</evidence>
<comment type="caution">
    <text evidence="2">The sequence shown here is derived from an EMBL/GenBank/DDBJ whole genome shotgun (WGS) entry which is preliminary data.</text>
</comment>
<sequence length="380" mass="39484">MSKLFVAAIAVGTFISTVVWGSGVAAADTDAAGEIGANPNRALIVAGTSRPVPWLAKLLYHWDAASTGLIGANYYDSADATRQFISYPGTVWPITGLNSPTVGQSVGEGANNLDAMIRKNPGPMTVVGLSQGSQVMEEEQVHLANDPNAPPPDQLSFIKVSSPQNLLERLFKPGTHLPFVNYTVLPQVDSQYDTVQVIAQYDIYGDPPARPGNLLADVNSVLGRDHSLVAFSDPSEVPPQNVTVTTNSKGATVTTYLVPAAELPLVAQLRQLGVPAPVADQMEQVMRPMIDRAYQPEPSPGINPRDVVQGIRAIPAIVPAISIPIEGATLGAGAATTAATATATAAVAAAATRALSGPRVGVGAKGPLSLVRGLLPKGKK</sequence>
<dbReference type="InterPro" id="IPR013228">
    <property type="entry name" value="PE-PPE_C"/>
</dbReference>
<organism evidence="2 3">
    <name type="scientific">Mycobacterium decipiens</name>
    <dbReference type="NCBI Taxonomy" id="1430326"/>
    <lineage>
        <taxon>Bacteria</taxon>
        <taxon>Bacillati</taxon>
        <taxon>Actinomycetota</taxon>
        <taxon>Actinomycetes</taxon>
        <taxon>Mycobacteriales</taxon>
        <taxon>Mycobacteriaceae</taxon>
        <taxon>Mycobacterium</taxon>
    </lineage>
</organism>
<accession>A0A1X2LWQ0</accession>
<reference evidence="2 3" key="1">
    <citation type="submission" date="2017-04" db="EMBL/GenBank/DDBJ databases">
        <title>The new phylogeny of genus Mycobacterium.</title>
        <authorList>
            <person name="Tortoli E."/>
            <person name="Trovato A."/>
            <person name="Cirillo D.M."/>
        </authorList>
    </citation>
    <scope>NUCLEOTIDE SEQUENCE [LARGE SCALE GENOMIC DNA]</scope>
    <source>
        <strain evidence="2 3">TBL 1200985</strain>
    </source>
</reference>
<dbReference type="OrthoDB" id="4749975at2"/>
<dbReference type="AlphaFoldDB" id="A0A1X2LWQ0"/>
<dbReference type="RefSeq" id="WP_085324648.1">
    <property type="nucleotide sequence ID" value="NZ_NCXP01000007.1"/>
</dbReference>
<evidence type="ECO:0000313" key="2">
    <source>
        <dbReference type="EMBL" id="OSC41473.1"/>
    </source>
</evidence>
<name>A0A1X2LWQ0_9MYCO</name>
<gene>
    <name evidence="2" type="ORF">B8W66_08860</name>
</gene>
<dbReference type="STRING" id="1430326.B8W66_08860"/>
<proteinExistence type="predicted"/>
<evidence type="ECO:0000259" key="1">
    <source>
        <dbReference type="Pfam" id="PF08237"/>
    </source>
</evidence>
<feature type="domain" description="PE-PPE" evidence="1">
    <location>
        <begin position="79"/>
        <end position="295"/>
    </location>
</feature>
<dbReference type="InterPro" id="IPR029058">
    <property type="entry name" value="AB_hydrolase_fold"/>
</dbReference>
<dbReference type="Proteomes" id="UP000193247">
    <property type="component" value="Unassembled WGS sequence"/>
</dbReference>
<protein>
    <submittedName>
        <fullName evidence="2">PE-PPE domain-containing protein</fullName>
    </submittedName>
</protein>
<dbReference type="Pfam" id="PF08237">
    <property type="entry name" value="PE-PPE"/>
    <property type="match status" value="1"/>
</dbReference>
<keyword evidence="3" id="KW-1185">Reference proteome</keyword>
<dbReference type="Gene3D" id="3.40.50.1820">
    <property type="entry name" value="alpha/beta hydrolase"/>
    <property type="match status" value="1"/>
</dbReference>
<dbReference type="EMBL" id="NCXP01000007">
    <property type="protein sequence ID" value="OSC41473.1"/>
    <property type="molecule type" value="Genomic_DNA"/>
</dbReference>